<gene>
    <name evidence="10" type="ORF">ICI42_06775</name>
</gene>
<evidence type="ECO:0000256" key="7">
    <source>
        <dbReference type="ARBA" id="ARBA00023136"/>
    </source>
</evidence>
<dbReference type="RefSeq" id="WP_188163804.1">
    <property type="nucleotide sequence ID" value="NZ_JACVVX010000002.1"/>
</dbReference>
<reference evidence="10" key="1">
    <citation type="submission" date="2020-09" db="EMBL/GenBank/DDBJ databases">
        <title>Genome seq and assembly of Tianweitania sp.</title>
        <authorList>
            <person name="Chhetri G."/>
        </authorList>
    </citation>
    <scope>NUCLEOTIDE SEQUENCE</scope>
    <source>
        <strain evidence="10">Rool2</strain>
    </source>
</reference>
<name>A0A8J6PIV8_9HYPH</name>
<keyword evidence="11" id="KW-1185">Reference proteome</keyword>
<sequence>MLYFVQQFLNGAHSAALYALLAFGYALGNGVLHRANLAHGALFAFAGQTAILASVFAWNVLWLALPATVALSVSIGLLYACAAAVIVSRLVLSPLAERSPNAIVVATLAVAIVLSEAGRIAADTRDFWLPPMLATPVVLASDGRYDATLTLIQLINCAAALVCVGAGALLVRQHAFGRLWRAVADDPTAASLCGVDTRSVFQRTMLLAGAYAAASGIMAALYYGNLGFGAGLIYGLKILFVSALGSRGEPLNAAAGAAVFGFAESLWAGYFPIEWRDAWMLGLLIVALVLMKSTSGTKATI</sequence>
<dbReference type="GO" id="GO:0005886">
    <property type="term" value="C:plasma membrane"/>
    <property type="evidence" value="ECO:0007669"/>
    <property type="project" value="UniProtKB-SubCell"/>
</dbReference>
<feature type="transmembrane region" description="Helical" evidence="9">
    <location>
        <begin position="151"/>
        <end position="171"/>
    </location>
</feature>
<evidence type="ECO:0000313" key="11">
    <source>
        <dbReference type="Proteomes" id="UP000643405"/>
    </source>
</evidence>
<dbReference type="GO" id="GO:0006865">
    <property type="term" value="P:amino acid transport"/>
    <property type="evidence" value="ECO:0007669"/>
    <property type="project" value="UniProtKB-KW"/>
</dbReference>
<keyword evidence="3" id="KW-1003">Cell membrane</keyword>
<protein>
    <submittedName>
        <fullName evidence="10">Branched-chain amino acid ABC transporter permease</fullName>
    </submittedName>
</protein>
<feature type="transmembrane region" description="Helical" evidence="9">
    <location>
        <begin position="69"/>
        <end position="91"/>
    </location>
</feature>
<dbReference type="Proteomes" id="UP000643405">
    <property type="component" value="Unassembled WGS sequence"/>
</dbReference>
<feature type="transmembrane region" description="Helical" evidence="9">
    <location>
        <begin position="205"/>
        <end position="222"/>
    </location>
</feature>
<proteinExistence type="inferred from homology"/>
<dbReference type="InterPro" id="IPR052157">
    <property type="entry name" value="BCAA_transport_permease"/>
</dbReference>
<evidence type="ECO:0000256" key="5">
    <source>
        <dbReference type="ARBA" id="ARBA00022970"/>
    </source>
</evidence>
<comment type="subcellular location">
    <subcellularLocation>
        <location evidence="1">Cell membrane</location>
        <topology evidence="1">Multi-pass membrane protein</topology>
    </subcellularLocation>
</comment>
<dbReference type="AlphaFoldDB" id="A0A8J6PIV8"/>
<feature type="transmembrane region" description="Helical" evidence="9">
    <location>
        <begin position="278"/>
        <end position="295"/>
    </location>
</feature>
<evidence type="ECO:0000256" key="4">
    <source>
        <dbReference type="ARBA" id="ARBA00022692"/>
    </source>
</evidence>
<dbReference type="EMBL" id="JACVVX010000002">
    <property type="protein sequence ID" value="MBD0414351.1"/>
    <property type="molecule type" value="Genomic_DNA"/>
</dbReference>
<accession>A0A8J6PIV8</accession>
<feature type="transmembrane region" description="Helical" evidence="9">
    <location>
        <begin position="41"/>
        <end position="63"/>
    </location>
</feature>
<keyword evidence="6 9" id="KW-1133">Transmembrane helix</keyword>
<feature type="transmembrane region" description="Helical" evidence="9">
    <location>
        <begin position="228"/>
        <end position="246"/>
    </location>
</feature>
<comment type="caution">
    <text evidence="10">The sequence shown here is derived from an EMBL/GenBank/DDBJ whole genome shotgun (WGS) entry which is preliminary data.</text>
</comment>
<keyword evidence="5" id="KW-0029">Amino-acid transport</keyword>
<evidence type="ECO:0000256" key="9">
    <source>
        <dbReference type="SAM" id="Phobius"/>
    </source>
</evidence>
<dbReference type="GO" id="GO:0022857">
    <property type="term" value="F:transmembrane transporter activity"/>
    <property type="evidence" value="ECO:0007669"/>
    <property type="project" value="InterPro"/>
</dbReference>
<evidence type="ECO:0000256" key="1">
    <source>
        <dbReference type="ARBA" id="ARBA00004651"/>
    </source>
</evidence>
<dbReference type="PANTHER" id="PTHR11795:SF445">
    <property type="entry name" value="AMINO ACID ABC TRANSPORTER PERMEASE PROTEIN"/>
    <property type="match status" value="1"/>
</dbReference>
<evidence type="ECO:0000256" key="3">
    <source>
        <dbReference type="ARBA" id="ARBA00022475"/>
    </source>
</evidence>
<feature type="transmembrane region" description="Helical" evidence="9">
    <location>
        <begin position="12"/>
        <end position="32"/>
    </location>
</feature>
<dbReference type="InterPro" id="IPR001851">
    <property type="entry name" value="ABC_transp_permease"/>
</dbReference>
<comment type="similarity">
    <text evidence="8">Belongs to the binding-protein-dependent transport system permease family. LivHM subfamily.</text>
</comment>
<keyword evidence="4 9" id="KW-0812">Transmembrane</keyword>
<dbReference type="Pfam" id="PF02653">
    <property type="entry name" value="BPD_transp_2"/>
    <property type="match status" value="1"/>
</dbReference>
<organism evidence="10 11">
    <name type="scientific">Oryzicola mucosus</name>
    <dbReference type="NCBI Taxonomy" id="2767425"/>
    <lineage>
        <taxon>Bacteria</taxon>
        <taxon>Pseudomonadati</taxon>
        <taxon>Pseudomonadota</taxon>
        <taxon>Alphaproteobacteria</taxon>
        <taxon>Hyphomicrobiales</taxon>
        <taxon>Phyllobacteriaceae</taxon>
        <taxon>Oryzicola</taxon>
    </lineage>
</organism>
<evidence type="ECO:0000256" key="6">
    <source>
        <dbReference type="ARBA" id="ARBA00022989"/>
    </source>
</evidence>
<dbReference type="PANTHER" id="PTHR11795">
    <property type="entry name" value="BRANCHED-CHAIN AMINO ACID TRANSPORT SYSTEM PERMEASE PROTEIN LIVH"/>
    <property type="match status" value="1"/>
</dbReference>
<dbReference type="CDD" id="cd06582">
    <property type="entry name" value="TM_PBP1_LivH_like"/>
    <property type="match status" value="1"/>
</dbReference>
<feature type="transmembrane region" description="Helical" evidence="9">
    <location>
        <begin position="103"/>
        <end position="122"/>
    </location>
</feature>
<evidence type="ECO:0000256" key="8">
    <source>
        <dbReference type="ARBA" id="ARBA00037998"/>
    </source>
</evidence>
<evidence type="ECO:0000313" key="10">
    <source>
        <dbReference type="EMBL" id="MBD0414351.1"/>
    </source>
</evidence>
<feature type="transmembrane region" description="Helical" evidence="9">
    <location>
        <begin position="253"/>
        <end position="272"/>
    </location>
</feature>
<evidence type="ECO:0000256" key="2">
    <source>
        <dbReference type="ARBA" id="ARBA00022448"/>
    </source>
</evidence>
<keyword evidence="7 9" id="KW-0472">Membrane</keyword>
<keyword evidence="2" id="KW-0813">Transport</keyword>